<keyword evidence="1" id="KW-0238">DNA-binding</keyword>
<dbReference type="PROSITE" id="PS51736">
    <property type="entry name" value="RECOMBINASES_3"/>
    <property type="match status" value="1"/>
</dbReference>
<dbReference type="AlphaFoldDB" id="A0A7X3LYP7"/>
<dbReference type="InterPro" id="IPR050639">
    <property type="entry name" value="SSR_resolvase"/>
</dbReference>
<sequence length="212" mass="23608">MRTAIYARVSTDKNQTVENQLRDLQEIGERLGWTIVATFIDEGVSGAKGRDQRPGFDALLKGVARKEFDLIAAWSADRLGRSLRDLIGFLDEIRSRKVDLYLHKQGLDTSTPSGRMLFQMLSVFSEFEREMIRSRVVAGLRRTAEKGTRLGRPPVPPHKMRAIRKAIEEGQGVRATAKALGISPSTISRIKSEMDIAANKLSTSPDVEARSV</sequence>
<dbReference type="PANTHER" id="PTHR30461:SF2">
    <property type="entry name" value="SERINE RECOMBINASE PINE-RELATED"/>
    <property type="match status" value="1"/>
</dbReference>
<dbReference type="Gene3D" id="3.40.50.1390">
    <property type="entry name" value="Resolvase, N-terminal catalytic domain"/>
    <property type="match status" value="1"/>
</dbReference>
<comment type="caution">
    <text evidence="4">The sequence shown here is derived from an EMBL/GenBank/DDBJ whole genome shotgun (WGS) entry which is preliminary data.</text>
</comment>
<dbReference type="SMART" id="SM00857">
    <property type="entry name" value="Resolvase"/>
    <property type="match status" value="1"/>
</dbReference>
<name>A0A7X3LYP7_9HYPH</name>
<dbReference type="RefSeq" id="WP_160777763.1">
    <property type="nucleotide sequence ID" value="NZ_WUMV01000016.1"/>
</dbReference>
<evidence type="ECO:0000259" key="3">
    <source>
        <dbReference type="PROSITE" id="PS51736"/>
    </source>
</evidence>
<dbReference type="InterPro" id="IPR036162">
    <property type="entry name" value="Resolvase-like_N_sf"/>
</dbReference>
<dbReference type="EMBL" id="WUMV01000016">
    <property type="protein sequence ID" value="MXN67511.1"/>
    <property type="molecule type" value="Genomic_DNA"/>
</dbReference>
<dbReference type="Pfam" id="PF13384">
    <property type="entry name" value="HTH_23"/>
    <property type="match status" value="1"/>
</dbReference>
<dbReference type="GO" id="GO:0000150">
    <property type="term" value="F:DNA strand exchange activity"/>
    <property type="evidence" value="ECO:0007669"/>
    <property type="project" value="InterPro"/>
</dbReference>
<dbReference type="PANTHER" id="PTHR30461">
    <property type="entry name" value="DNA-INVERTASE FROM LAMBDOID PROPHAGE"/>
    <property type="match status" value="1"/>
</dbReference>
<evidence type="ECO:0000313" key="4">
    <source>
        <dbReference type="EMBL" id="MXN67511.1"/>
    </source>
</evidence>
<keyword evidence="2" id="KW-0233">DNA recombination</keyword>
<evidence type="ECO:0000256" key="1">
    <source>
        <dbReference type="ARBA" id="ARBA00023125"/>
    </source>
</evidence>
<dbReference type="GO" id="GO:0003677">
    <property type="term" value="F:DNA binding"/>
    <property type="evidence" value="ECO:0007669"/>
    <property type="project" value="UniProtKB-KW"/>
</dbReference>
<dbReference type="Proteomes" id="UP000433101">
    <property type="component" value="Unassembled WGS sequence"/>
</dbReference>
<dbReference type="Pfam" id="PF00239">
    <property type="entry name" value="Resolvase"/>
    <property type="match status" value="1"/>
</dbReference>
<protein>
    <submittedName>
        <fullName evidence="4">Resolvase</fullName>
    </submittedName>
</protein>
<organism evidence="4 5">
    <name type="scientific">Stappia sediminis</name>
    <dbReference type="NCBI Taxonomy" id="2692190"/>
    <lineage>
        <taxon>Bacteria</taxon>
        <taxon>Pseudomonadati</taxon>
        <taxon>Pseudomonadota</taxon>
        <taxon>Alphaproteobacteria</taxon>
        <taxon>Hyphomicrobiales</taxon>
        <taxon>Stappiaceae</taxon>
        <taxon>Stappia</taxon>
    </lineage>
</organism>
<reference evidence="4 5" key="1">
    <citation type="submission" date="2019-12" db="EMBL/GenBank/DDBJ databases">
        <authorList>
            <person name="Li M."/>
        </authorList>
    </citation>
    <scope>NUCLEOTIDE SEQUENCE [LARGE SCALE GENOMIC DNA]</scope>
    <source>
        <strain evidence="4 5">GBMRC 2046</strain>
    </source>
</reference>
<keyword evidence="5" id="KW-1185">Reference proteome</keyword>
<dbReference type="SUPFAM" id="SSF53041">
    <property type="entry name" value="Resolvase-like"/>
    <property type="match status" value="1"/>
</dbReference>
<gene>
    <name evidence="4" type="ORF">GR183_21615</name>
</gene>
<dbReference type="CDD" id="cd03768">
    <property type="entry name" value="SR_ResInv"/>
    <property type="match status" value="1"/>
</dbReference>
<evidence type="ECO:0000313" key="5">
    <source>
        <dbReference type="Proteomes" id="UP000433101"/>
    </source>
</evidence>
<accession>A0A7X3LYP7</accession>
<dbReference type="InterPro" id="IPR006119">
    <property type="entry name" value="Resolv_N"/>
</dbReference>
<feature type="domain" description="Resolvase/invertase-type recombinase catalytic" evidence="3">
    <location>
        <begin position="2"/>
        <end position="147"/>
    </location>
</feature>
<proteinExistence type="predicted"/>
<evidence type="ECO:0000256" key="2">
    <source>
        <dbReference type="ARBA" id="ARBA00023172"/>
    </source>
</evidence>
<dbReference type="Gene3D" id="1.10.10.60">
    <property type="entry name" value="Homeodomain-like"/>
    <property type="match status" value="1"/>
</dbReference>